<dbReference type="EMBL" id="WBMP01000020">
    <property type="protein sequence ID" value="KAE8544190.1"/>
    <property type="molecule type" value="Genomic_DNA"/>
</dbReference>
<feature type="signal peptide" evidence="6">
    <location>
        <begin position="1"/>
        <end position="22"/>
    </location>
</feature>
<organism evidence="8 9">
    <name type="scientific">Marinobacter nauticus</name>
    <name type="common">Marinobacter hydrocarbonoclasticus</name>
    <name type="synonym">Marinobacter aquaeolei</name>
    <dbReference type="NCBI Taxonomy" id="2743"/>
    <lineage>
        <taxon>Bacteria</taxon>
        <taxon>Pseudomonadati</taxon>
        <taxon>Pseudomonadota</taxon>
        <taxon>Gammaproteobacteria</taxon>
        <taxon>Pseudomonadales</taxon>
        <taxon>Marinobacteraceae</taxon>
        <taxon>Marinobacter</taxon>
    </lineage>
</organism>
<keyword evidence="2 5" id="KW-0645">Protease</keyword>
<feature type="domain" description="Peptidase S8/S53" evidence="7">
    <location>
        <begin position="160"/>
        <end position="417"/>
    </location>
</feature>
<evidence type="ECO:0000259" key="7">
    <source>
        <dbReference type="Pfam" id="PF00082"/>
    </source>
</evidence>
<evidence type="ECO:0000256" key="6">
    <source>
        <dbReference type="SAM" id="SignalP"/>
    </source>
</evidence>
<dbReference type="Proteomes" id="UP000469950">
    <property type="component" value="Unassembled WGS sequence"/>
</dbReference>
<gene>
    <name evidence="8" type="ORF">F6453_3447</name>
</gene>
<evidence type="ECO:0000256" key="3">
    <source>
        <dbReference type="ARBA" id="ARBA00022801"/>
    </source>
</evidence>
<feature type="active site" description="Charge relay system" evidence="5">
    <location>
        <position position="207"/>
    </location>
</feature>
<evidence type="ECO:0000256" key="1">
    <source>
        <dbReference type="ARBA" id="ARBA00011073"/>
    </source>
</evidence>
<reference evidence="8 9" key="1">
    <citation type="submission" date="2019-10" db="EMBL/GenBank/DDBJ databases">
        <title>Draft genome sequence of Marinobacter hydrocarbonoclasticus NCT7M from the microbiome of the marine copepod.</title>
        <authorList>
            <person name="Nuttall R."/>
            <person name="Sharma G."/>
            <person name="Moisander P."/>
        </authorList>
    </citation>
    <scope>NUCLEOTIDE SEQUENCE [LARGE SCALE GENOMIC DNA]</scope>
    <source>
        <strain evidence="8 9">NCT7M</strain>
    </source>
</reference>
<evidence type="ECO:0000256" key="4">
    <source>
        <dbReference type="ARBA" id="ARBA00022825"/>
    </source>
</evidence>
<name>A0A833N997_MARNT</name>
<dbReference type="GO" id="GO:0006508">
    <property type="term" value="P:proteolysis"/>
    <property type="evidence" value="ECO:0007669"/>
    <property type="project" value="UniProtKB-KW"/>
</dbReference>
<dbReference type="InterPro" id="IPR050131">
    <property type="entry name" value="Peptidase_S8_subtilisin-like"/>
</dbReference>
<dbReference type="PANTHER" id="PTHR43806">
    <property type="entry name" value="PEPTIDASE S8"/>
    <property type="match status" value="1"/>
</dbReference>
<dbReference type="SUPFAM" id="SSF52743">
    <property type="entry name" value="Subtilisin-like"/>
    <property type="match status" value="1"/>
</dbReference>
<dbReference type="InterPro" id="IPR036852">
    <property type="entry name" value="Peptidase_S8/S53_dom_sf"/>
</dbReference>
<dbReference type="PROSITE" id="PS00138">
    <property type="entry name" value="SUBTILASE_SER"/>
    <property type="match status" value="1"/>
</dbReference>
<sequence length="546" mass="57129">MKSTVIMALAAFAATAPAPAGATNSAGSSSSADVPGRLVVTYQNTVSAMNVGEQFSNSEIIEVGSESLEAVRAQLESHPDVARVENDYWVSNPVLPSPPRPADSLVGALSVPYSDTVKPAGFVPSDPGFRSQIAWEAPQTGRSGVQDILSAYLRSTPQRRVRIGVVDSGFYRLQDLDYAQGYNFASADGFGPRFLENEVDPNCLTAHGTGVSGVFGAVTNNGTGIAGIVETDIIAARALSCDSEGRVRGVLTDTALAIRWLAGDPSVANAPRLQQPVDVINASLGGQVSRCPGYLQEAIDYAYSRGILTVVSAGNAGGDAANTAPANCSRVVTVAAVRASGDLADFSNTGADVSVAALGSEVLSLDRFGRLTFWDGTSFSAPVVAGIAGLLKQSSTENLTPANITDLLRSSARLIRQSDGSRIPVVDAKAAMARVANDSGNRVAVIAPFLNDPERCQTEAYRLNNPLALSLDRVYEVTANNLSLGSAGERYTVLRSTGSGGKEVIAQSLEPVFLIKNVNPDTESLWIDVCDSNGQNCRLNQSQALL</sequence>
<dbReference type="Gene3D" id="3.40.50.200">
    <property type="entry name" value="Peptidase S8/S53 domain"/>
    <property type="match status" value="1"/>
</dbReference>
<evidence type="ECO:0000256" key="5">
    <source>
        <dbReference type="PROSITE-ProRule" id="PRU01240"/>
    </source>
</evidence>
<keyword evidence="4 5" id="KW-0720">Serine protease</keyword>
<feature type="active site" description="Charge relay system" evidence="5">
    <location>
        <position position="167"/>
    </location>
</feature>
<accession>A0A833N997</accession>
<dbReference type="InterPro" id="IPR023828">
    <property type="entry name" value="Peptidase_S8_Ser-AS"/>
</dbReference>
<dbReference type="PROSITE" id="PS51892">
    <property type="entry name" value="SUBTILASE"/>
    <property type="match status" value="1"/>
</dbReference>
<keyword evidence="3 5" id="KW-0378">Hydrolase</keyword>
<comment type="similarity">
    <text evidence="1 5">Belongs to the peptidase S8 family.</text>
</comment>
<dbReference type="PANTHER" id="PTHR43806:SF11">
    <property type="entry name" value="CEREVISIN-RELATED"/>
    <property type="match status" value="1"/>
</dbReference>
<dbReference type="Pfam" id="PF00082">
    <property type="entry name" value="Peptidase_S8"/>
    <property type="match status" value="1"/>
</dbReference>
<protein>
    <recommendedName>
        <fullName evidence="7">Peptidase S8/S53 domain-containing protein</fullName>
    </recommendedName>
</protein>
<dbReference type="GO" id="GO:0004252">
    <property type="term" value="F:serine-type endopeptidase activity"/>
    <property type="evidence" value="ECO:0007669"/>
    <property type="project" value="UniProtKB-UniRule"/>
</dbReference>
<evidence type="ECO:0000313" key="8">
    <source>
        <dbReference type="EMBL" id="KAE8544190.1"/>
    </source>
</evidence>
<dbReference type="AlphaFoldDB" id="A0A833N997"/>
<keyword evidence="6" id="KW-0732">Signal</keyword>
<dbReference type="RefSeq" id="WP_153741499.1">
    <property type="nucleotide sequence ID" value="NZ_WBMP01000020.1"/>
</dbReference>
<evidence type="ECO:0000313" key="9">
    <source>
        <dbReference type="Proteomes" id="UP000469950"/>
    </source>
</evidence>
<evidence type="ECO:0000256" key="2">
    <source>
        <dbReference type="ARBA" id="ARBA00022670"/>
    </source>
</evidence>
<proteinExistence type="inferred from homology"/>
<feature type="active site" description="Charge relay system" evidence="5">
    <location>
        <position position="378"/>
    </location>
</feature>
<feature type="chain" id="PRO_5032572977" description="Peptidase S8/S53 domain-containing protein" evidence="6">
    <location>
        <begin position="23"/>
        <end position="546"/>
    </location>
</feature>
<dbReference type="InterPro" id="IPR000209">
    <property type="entry name" value="Peptidase_S8/S53_dom"/>
</dbReference>
<comment type="caution">
    <text evidence="8">The sequence shown here is derived from an EMBL/GenBank/DDBJ whole genome shotgun (WGS) entry which is preliminary data.</text>
</comment>